<gene>
    <name evidence="2" type="ORF">COT52_02130</name>
</gene>
<dbReference type="Proteomes" id="UP000231414">
    <property type="component" value="Unassembled WGS sequence"/>
</dbReference>
<sequence length="397" mass="43328">MLDFSLPFLKNHSPSSFLGIDFGTVNVKGVVVDLTDEIPQIIGCGQIAWPEGSFDHGLIKNSPLVVQTLKKLLSELGVPSPNQVIYSLSGVLVHDFTTMAKITRTTSQDPVSENELSDICDRLEDAAGIEAAGQAAWWFGDPGAYLELIGSNISICKLDGYYASSPLGYRGSVLELGLATSFSTSQYLRGLQDISKKLGLKLLTVTSSFNALLKNLKDKDKPQFNALLVDVGGQVTNLGVVIGGGIVACASFPLGDWHFTLALSQALSIDWEKALQIRYNSLDDYSVDPSVVSQTLTRVCRYWACNLDVALESFSGVKKLPHQIIMLGGGKESPEIKAVFSDSRWLKKFPFGQEVEFLNFTFDDLFVRDLTGRLNKQEFLMVSCLAGFGAEFLNSQV</sequence>
<organism evidence="2 3">
    <name type="scientific">candidate division WWE3 bacterium CG08_land_8_20_14_0_20_43_13</name>
    <dbReference type="NCBI Taxonomy" id="1975087"/>
    <lineage>
        <taxon>Bacteria</taxon>
        <taxon>Katanobacteria</taxon>
    </lineage>
</organism>
<dbReference type="AlphaFoldDB" id="A0A2H0X791"/>
<dbReference type="PANTHER" id="PTHR32432">
    <property type="entry name" value="CELL DIVISION PROTEIN FTSA-RELATED"/>
    <property type="match status" value="1"/>
</dbReference>
<evidence type="ECO:0000313" key="2">
    <source>
        <dbReference type="EMBL" id="PIS20797.1"/>
    </source>
</evidence>
<name>A0A2H0X791_UNCKA</name>
<reference evidence="3" key="1">
    <citation type="submission" date="2017-09" db="EMBL/GenBank/DDBJ databases">
        <title>Depth-based differentiation of microbial function through sediment-hosted aquifers and enrichment of novel symbionts in the deep terrestrial subsurface.</title>
        <authorList>
            <person name="Probst A.J."/>
            <person name="Ladd B."/>
            <person name="Jarett J.K."/>
            <person name="Geller-Mcgrath D.E."/>
            <person name="Sieber C.M.K."/>
            <person name="Emerson J.B."/>
            <person name="Anantharaman K."/>
            <person name="Thomas B.C."/>
            <person name="Malmstrom R."/>
            <person name="Stieglmeier M."/>
            <person name="Klingl A."/>
            <person name="Woyke T."/>
            <person name="Ryan C.M."/>
            <person name="Banfield J.F."/>
        </authorList>
    </citation>
    <scope>NUCLEOTIDE SEQUENCE [LARGE SCALE GENOMIC DNA]</scope>
</reference>
<protein>
    <recommendedName>
        <fullName evidence="1">SHS2 domain-containing protein</fullName>
    </recommendedName>
</protein>
<comment type="caution">
    <text evidence="2">The sequence shown here is derived from an EMBL/GenBank/DDBJ whole genome shotgun (WGS) entry which is preliminary data.</text>
</comment>
<dbReference type="EMBL" id="PEYW01000029">
    <property type="protein sequence ID" value="PIS20797.1"/>
    <property type="molecule type" value="Genomic_DNA"/>
</dbReference>
<dbReference type="InterPro" id="IPR043129">
    <property type="entry name" value="ATPase_NBD"/>
</dbReference>
<evidence type="ECO:0000313" key="3">
    <source>
        <dbReference type="Proteomes" id="UP000231414"/>
    </source>
</evidence>
<dbReference type="InterPro" id="IPR003494">
    <property type="entry name" value="SHS2_FtsA"/>
</dbReference>
<accession>A0A2H0X791</accession>
<evidence type="ECO:0000259" key="1">
    <source>
        <dbReference type="SMART" id="SM00842"/>
    </source>
</evidence>
<dbReference type="GO" id="GO:0051301">
    <property type="term" value="P:cell division"/>
    <property type="evidence" value="ECO:0007669"/>
    <property type="project" value="InterPro"/>
</dbReference>
<proteinExistence type="predicted"/>
<dbReference type="InterPro" id="IPR050696">
    <property type="entry name" value="FtsA/MreB"/>
</dbReference>
<dbReference type="SMART" id="SM00842">
    <property type="entry name" value="FtsA"/>
    <property type="match status" value="1"/>
</dbReference>
<dbReference type="SUPFAM" id="SSF53067">
    <property type="entry name" value="Actin-like ATPase domain"/>
    <property type="match status" value="1"/>
</dbReference>
<dbReference type="Gene3D" id="3.30.420.40">
    <property type="match status" value="2"/>
</dbReference>
<feature type="domain" description="SHS2" evidence="1">
    <location>
        <begin position="17"/>
        <end position="211"/>
    </location>
</feature>